<sequence>MSQKREKGNSQKGKPNANNVKQTIAAEELDKAIHPTNRQSLSEG</sequence>
<name>A0A4R2BBQ3_9BACI</name>
<gene>
    <name evidence="2" type="ORF">EV146_109121</name>
</gene>
<evidence type="ECO:0000313" key="3">
    <source>
        <dbReference type="Proteomes" id="UP000295689"/>
    </source>
</evidence>
<keyword evidence="3" id="KW-1185">Reference proteome</keyword>
<feature type="region of interest" description="Disordered" evidence="1">
    <location>
        <begin position="1"/>
        <end position="44"/>
    </location>
</feature>
<dbReference type="EMBL" id="SLVV01000009">
    <property type="protein sequence ID" value="TCN22964.1"/>
    <property type="molecule type" value="Genomic_DNA"/>
</dbReference>
<feature type="compositionally biased region" description="Polar residues" evidence="1">
    <location>
        <begin position="10"/>
        <end position="22"/>
    </location>
</feature>
<dbReference type="Proteomes" id="UP000295689">
    <property type="component" value="Unassembled WGS sequence"/>
</dbReference>
<proteinExistence type="predicted"/>
<organism evidence="2 3">
    <name type="scientific">Mesobacillus foraminis</name>
    <dbReference type="NCBI Taxonomy" id="279826"/>
    <lineage>
        <taxon>Bacteria</taxon>
        <taxon>Bacillati</taxon>
        <taxon>Bacillota</taxon>
        <taxon>Bacilli</taxon>
        <taxon>Bacillales</taxon>
        <taxon>Bacillaceae</taxon>
        <taxon>Mesobacillus</taxon>
    </lineage>
</organism>
<protein>
    <submittedName>
        <fullName evidence="2">Uncharacterized protein</fullName>
    </submittedName>
</protein>
<evidence type="ECO:0000313" key="2">
    <source>
        <dbReference type="EMBL" id="TCN22964.1"/>
    </source>
</evidence>
<evidence type="ECO:0000256" key="1">
    <source>
        <dbReference type="SAM" id="MobiDB-lite"/>
    </source>
</evidence>
<comment type="caution">
    <text evidence="2">The sequence shown here is derived from an EMBL/GenBank/DDBJ whole genome shotgun (WGS) entry which is preliminary data.</text>
</comment>
<dbReference type="RefSeq" id="WP_257535507.1">
    <property type="nucleotide sequence ID" value="NZ_CP033044.1"/>
</dbReference>
<accession>A0A4R2BBQ3</accession>
<dbReference type="AlphaFoldDB" id="A0A4R2BBQ3"/>
<reference evidence="2 3" key="1">
    <citation type="journal article" date="2015" name="Stand. Genomic Sci.">
        <title>Genomic Encyclopedia of Bacterial and Archaeal Type Strains, Phase III: the genomes of soil and plant-associated and newly described type strains.</title>
        <authorList>
            <person name="Whitman W.B."/>
            <person name="Woyke T."/>
            <person name="Klenk H.P."/>
            <person name="Zhou Y."/>
            <person name="Lilburn T.G."/>
            <person name="Beck B.J."/>
            <person name="De Vos P."/>
            <person name="Vandamme P."/>
            <person name="Eisen J.A."/>
            <person name="Garrity G."/>
            <person name="Hugenholtz P."/>
            <person name="Kyrpides N.C."/>
        </authorList>
    </citation>
    <scope>NUCLEOTIDE SEQUENCE [LARGE SCALE GENOMIC DNA]</scope>
    <source>
        <strain evidence="2 3">CV53</strain>
    </source>
</reference>